<feature type="transmembrane region" description="Helical" evidence="1">
    <location>
        <begin position="146"/>
        <end position="171"/>
    </location>
</feature>
<evidence type="ECO:0000256" key="1">
    <source>
        <dbReference type="SAM" id="Phobius"/>
    </source>
</evidence>
<feature type="transmembrane region" description="Helical" evidence="1">
    <location>
        <begin position="91"/>
        <end position="110"/>
    </location>
</feature>
<dbReference type="EMBL" id="JAMBOL010000005">
    <property type="protein sequence ID" value="MCM3714124.1"/>
    <property type="molecule type" value="Genomic_DNA"/>
</dbReference>
<keyword evidence="1" id="KW-0472">Membrane</keyword>
<protein>
    <submittedName>
        <fullName evidence="2">DUF998 domain-containing protein</fullName>
    </submittedName>
</protein>
<feature type="transmembrane region" description="Helical" evidence="1">
    <location>
        <begin position="210"/>
        <end position="230"/>
    </location>
</feature>
<proteinExistence type="predicted"/>
<feature type="transmembrane region" description="Helical" evidence="1">
    <location>
        <begin position="6"/>
        <end position="22"/>
    </location>
</feature>
<keyword evidence="1" id="KW-1133">Transmembrane helix</keyword>
<dbReference type="Proteomes" id="UP001139179">
    <property type="component" value="Unassembled WGS sequence"/>
</dbReference>
<dbReference type="RefSeq" id="WP_251222911.1">
    <property type="nucleotide sequence ID" value="NZ_JAMBOL010000005.1"/>
</dbReference>
<organism evidence="2 3">
    <name type="scientific">Halalkalibacter oceani</name>
    <dbReference type="NCBI Taxonomy" id="1653776"/>
    <lineage>
        <taxon>Bacteria</taxon>
        <taxon>Bacillati</taxon>
        <taxon>Bacillota</taxon>
        <taxon>Bacilli</taxon>
        <taxon>Bacillales</taxon>
        <taxon>Bacillaceae</taxon>
        <taxon>Halalkalibacter</taxon>
    </lineage>
</organism>
<evidence type="ECO:0000313" key="3">
    <source>
        <dbReference type="Proteomes" id="UP001139179"/>
    </source>
</evidence>
<accession>A0A9X2IMQ2</accession>
<dbReference type="Pfam" id="PF06197">
    <property type="entry name" value="DUF998"/>
    <property type="match status" value="1"/>
</dbReference>
<keyword evidence="3" id="KW-1185">Reference proteome</keyword>
<gene>
    <name evidence="2" type="ORF">M3202_08495</name>
</gene>
<dbReference type="AlphaFoldDB" id="A0A9X2IMQ2"/>
<sequence>MPTAYLVMAVVSIAALTAIFTYRRHRMVAMLGWIGWLLISAYFLVEYVVILNVAAPYDFFHQPMSDLGVTVCGEDAYLLTTNDICSPYHLLINWSFALSGIATIAGALGLRTWWPAGKKVDIALWLLVVHGLSNIAAGLVPADVDFWLHTLGSIPGMVVQIPALLLLGLAIRKSKPLLAWWTFICWVGTTGALILLFYQPEWMSLPGGLLQRVLYATVYLWMGAVALTIWKQQRFSA</sequence>
<dbReference type="InterPro" id="IPR009339">
    <property type="entry name" value="DUF998"/>
</dbReference>
<evidence type="ECO:0000313" key="2">
    <source>
        <dbReference type="EMBL" id="MCM3714124.1"/>
    </source>
</evidence>
<feature type="transmembrane region" description="Helical" evidence="1">
    <location>
        <begin position="34"/>
        <end position="55"/>
    </location>
</feature>
<feature type="transmembrane region" description="Helical" evidence="1">
    <location>
        <begin position="178"/>
        <end position="198"/>
    </location>
</feature>
<feature type="transmembrane region" description="Helical" evidence="1">
    <location>
        <begin position="122"/>
        <end position="140"/>
    </location>
</feature>
<comment type="caution">
    <text evidence="2">The sequence shown here is derived from an EMBL/GenBank/DDBJ whole genome shotgun (WGS) entry which is preliminary data.</text>
</comment>
<keyword evidence="1" id="KW-0812">Transmembrane</keyword>
<reference evidence="2" key="1">
    <citation type="submission" date="2022-05" db="EMBL/GenBank/DDBJ databases">
        <title>Comparative Genomics of Spacecraft Associated Microbes.</title>
        <authorList>
            <person name="Tran M.T."/>
            <person name="Wright A."/>
            <person name="Seuylemezian A."/>
            <person name="Eisen J."/>
            <person name="Coil D."/>
        </authorList>
    </citation>
    <scope>NUCLEOTIDE SEQUENCE</scope>
    <source>
        <strain evidence="2">214.1.1</strain>
    </source>
</reference>
<name>A0A9X2IMQ2_9BACI</name>